<dbReference type="EMBL" id="FOXP01000011">
    <property type="protein sequence ID" value="SFP94502.1"/>
    <property type="molecule type" value="Genomic_DNA"/>
</dbReference>
<dbReference type="STRING" id="634430.SAMN04488241_111177"/>
<dbReference type="AlphaFoldDB" id="A0A1I5UGW9"/>
<accession>A0A1I5UGW9</accession>
<dbReference type="RefSeq" id="WP_093334302.1">
    <property type="nucleotide sequence ID" value="NZ_FOXP01000011.1"/>
</dbReference>
<reference evidence="2 3" key="1">
    <citation type="submission" date="2016-10" db="EMBL/GenBank/DDBJ databases">
        <authorList>
            <person name="de Groot N.N."/>
        </authorList>
    </citation>
    <scope>NUCLEOTIDE SEQUENCE [LARGE SCALE GENOMIC DNA]</scope>
    <source>
        <strain evidence="2 3">CGMCC 1.9113</strain>
    </source>
</reference>
<proteinExistence type="predicted"/>
<evidence type="ECO:0000313" key="2">
    <source>
        <dbReference type="EMBL" id="SFP94502.1"/>
    </source>
</evidence>
<keyword evidence="3" id="KW-1185">Reference proteome</keyword>
<sequence>MALEDFLALADDSLKTAYHKASFNIEKARADVVTRLKKAEEQFMATEPARGRKMFKVNNNVVELTLPFNVDGKNVLYIPSERFVDAVKKLSDAVGKGEVDKEIEAGAPSEPENKPRARAPRATGSGGGKGWTDERRARFAETIAARKASR</sequence>
<organism evidence="2 3">
    <name type="scientific">Sphingomonas rubra</name>
    <dbReference type="NCBI Taxonomy" id="634430"/>
    <lineage>
        <taxon>Bacteria</taxon>
        <taxon>Pseudomonadati</taxon>
        <taxon>Pseudomonadota</taxon>
        <taxon>Alphaproteobacteria</taxon>
        <taxon>Sphingomonadales</taxon>
        <taxon>Sphingomonadaceae</taxon>
        <taxon>Sphingomonas</taxon>
    </lineage>
</organism>
<feature type="compositionally biased region" description="Basic and acidic residues" evidence="1">
    <location>
        <begin position="93"/>
        <end position="104"/>
    </location>
</feature>
<feature type="region of interest" description="Disordered" evidence="1">
    <location>
        <begin position="93"/>
        <end position="150"/>
    </location>
</feature>
<dbReference type="OrthoDB" id="7562903at2"/>
<evidence type="ECO:0000256" key="1">
    <source>
        <dbReference type="SAM" id="MobiDB-lite"/>
    </source>
</evidence>
<evidence type="ECO:0000313" key="3">
    <source>
        <dbReference type="Proteomes" id="UP000199586"/>
    </source>
</evidence>
<name>A0A1I5UGW9_9SPHN</name>
<protein>
    <submittedName>
        <fullName evidence="2">Uncharacterized protein</fullName>
    </submittedName>
</protein>
<dbReference type="Proteomes" id="UP000199586">
    <property type="component" value="Unassembled WGS sequence"/>
</dbReference>
<gene>
    <name evidence="2" type="ORF">SAMN04488241_111177</name>
</gene>